<accession>A0A6A0B9Q7</accession>
<name>A0A6A0B9Q7_9LACT</name>
<dbReference type="RefSeq" id="WP_172357954.1">
    <property type="nucleotide sequence ID" value="NZ_BLLH01000022.1"/>
</dbReference>
<proteinExistence type="predicted"/>
<dbReference type="Proteomes" id="UP000475928">
    <property type="component" value="Unassembled WGS sequence"/>
</dbReference>
<keyword evidence="2" id="KW-1185">Reference proteome</keyword>
<evidence type="ECO:0000313" key="2">
    <source>
        <dbReference type="Proteomes" id="UP000475928"/>
    </source>
</evidence>
<gene>
    <name evidence="1" type="primary">ps313_2</name>
    <name evidence="1" type="ORF">Hs20B_18430</name>
</gene>
<dbReference type="InterPro" id="IPR014054">
    <property type="entry name" value="Phage_regulatory_Rha"/>
</dbReference>
<comment type="caution">
    <text evidence="1">The sequence shown here is derived from an EMBL/GenBank/DDBJ whole genome shotgun (WGS) entry which is preliminary data.</text>
</comment>
<dbReference type="Pfam" id="PF09669">
    <property type="entry name" value="Phage_pRha"/>
    <property type="match status" value="1"/>
</dbReference>
<dbReference type="EMBL" id="BLLH01000022">
    <property type="protein sequence ID" value="GFH41445.1"/>
    <property type="molecule type" value="Genomic_DNA"/>
</dbReference>
<sequence length="223" mass="25503">MDNLAFLTSPDMSRAKLATNHVIIAECSGLKKISVRKLIDKNKDDLEQFGILSFEMTPLSDSRGQKVKVYQLNRNQAMLVMTWLDNTEPVRAFKMALVKRFDELEKELQARQIARAVEKPQGKTLHQAISEWQHYPRHGKTWHTIFRTLLATVATGQTKKQIFARDTDWRKEKPLLDLITAEEMARYRSLENIALAMILAGSDYEPIKTAITSISQAPMMITA</sequence>
<evidence type="ECO:0000313" key="1">
    <source>
        <dbReference type="EMBL" id="GFH41445.1"/>
    </source>
</evidence>
<protein>
    <submittedName>
        <fullName evidence="1">Uncharacterized protein</fullName>
    </submittedName>
</protein>
<organism evidence="1 2">
    <name type="scientific">Pseudolactococcus insecticola</name>
    <dbReference type="NCBI Taxonomy" id="2709158"/>
    <lineage>
        <taxon>Bacteria</taxon>
        <taxon>Bacillati</taxon>
        <taxon>Bacillota</taxon>
        <taxon>Bacilli</taxon>
        <taxon>Lactobacillales</taxon>
        <taxon>Streptococcaceae</taxon>
        <taxon>Pseudolactococcus</taxon>
    </lineage>
</organism>
<dbReference type="AlphaFoldDB" id="A0A6A0B9Q7"/>
<reference evidence="1 2" key="1">
    <citation type="submission" date="2020-02" db="EMBL/GenBank/DDBJ databases">
        <title>Draft genome sequence of Lactococcus sp. Hs20B0-1.</title>
        <authorList>
            <person name="Noda S."/>
            <person name="Yuki M."/>
            <person name="Ohkuma M."/>
        </authorList>
    </citation>
    <scope>NUCLEOTIDE SEQUENCE [LARGE SCALE GENOMIC DNA]</scope>
    <source>
        <strain evidence="1 2">Hs20B0-1</strain>
    </source>
</reference>